<dbReference type="SUPFAM" id="SSF54909">
    <property type="entry name" value="Dimeric alpha+beta barrel"/>
    <property type="match status" value="1"/>
</dbReference>
<dbReference type="PROSITE" id="PS51725">
    <property type="entry name" value="ABM"/>
    <property type="match status" value="1"/>
</dbReference>
<evidence type="ECO:0000313" key="2">
    <source>
        <dbReference type="EMBL" id="GEC13971.1"/>
    </source>
</evidence>
<keyword evidence="2" id="KW-0503">Monooxygenase</keyword>
<name>A0ABQ0RQ74_GLUNI</name>
<accession>A0ABQ0RQ74</accession>
<reference evidence="2 3" key="1">
    <citation type="submission" date="2019-06" db="EMBL/GenBank/DDBJ databases">
        <title>Whole genome shotgun sequence of Glutamicibacter nicotianae NBRC 14234.</title>
        <authorList>
            <person name="Hosoyama A."/>
            <person name="Uohara A."/>
            <person name="Ohji S."/>
            <person name="Ichikawa N."/>
        </authorList>
    </citation>
    <scope>NUCLEOTIDE SEQUENCE [LARGE SCALE GENOMIC DNA]</scope>
    <source>
        <strain evidence="2 3">NBRC 14234</strain>
    </source>
</reference>
<dbReference type="GO" id="GO:0004497">
    <property type="term" value="F:monooxygenase activity"/>
    <property type="evidence" value="ECO:0007669"/>
    <property type="project" value="UniProtKB-KW"/>
</dbReference>
<keyword evidence="2" id="KW-0560">Oxidoreductase</keyword>
<dbReference type="InterPro" id="IPR011008">
    <property type="entry name" value="Dimeric_a/b-barrel"/>
</dbReference>
<keyword evidence="3" id="KW-1185">Reference proteome</keyword>
<feature type="domain" description="ABM" evidence="1">
    <location>
        <begin position="4"/>
        <end position="92"/>
    </location>
</feature>
<evidence type="ECO:0000259" key="1">
    <source>
        <dbReference type="PROSITE" id="PS51725"/>
    </source>
</evidence>
<dbReference type="Pfam" id="PF03992">
    <property type="entry name" value="ABM"/>
    <property type="match status" value="1"/>
</dbReference>
<dbReference type="Proteomes" id="UP000316242">
    <property type="component" value="Unassembled WGS sequence"/>
</dbReference>
<dbReference type="InterPro" id="IPR007138">
    <property type="entry name" value="ABM_dom"/>
</dbReference>
<dbReference type="Gene3D" id="3.30.70.100">
    <property type="match status" value="1"/>
</dbReference>
<gene>
    <name evidence="2" type="ORF">ANI01nite_31740</name>
</gene>
<organism evidence="2 3">
    <name type="scientific">Glutamicibacter nicotianae</name>
    <name type="common">Arthrobacter nicotianae</name>
    <dbReference type="NCBI Taxonomy" id="37929"/>
    <lineage>
        <taxon>Bacteria</taxon>
        <taxon>Bacillati</taxon>
        <taxon>Actinomycetota</taxon>
        <taxon>Actinomycetes</taxon>
        <taxon>Micrococcales</taxon>
        <taxon>Micrococcaceae</taxon>
        <taxon>Glutamicibacter</taxon>
    </lineage>
</organism>
<evidence type="ECO:0000313" key="3">
    <source>
        <dbReference type="Proteomes" id="UP000316242"/>
    </source>
</evidence>
<sequence length="92" mass="10210">MGTVILEGRLLCKDAAEAEVVKKLLPKHIRLTKAEPGCISFSVTPTEDPWVWMVHEEFEDSGAFEAHQQRAAASKWGQATSGLQRIYTIKGL</sequence>
<comment type="caution">
    <text evidence="2">The sequence shown here is derived from an EMBL/GenBank/DDBJ whole genome shotgun (WGS) entry which is preliminary data.</text>
</comment>
<dbReference type="EMBL" id="BJNE01000025">
    <property type="protein sequence ID" value="GEC13971.1"/>
    <property type="molecule type" value="Genomic_DNA"/>
</dbReference>
<proteinExistence type="predicted"/>
<protein>
    <submittedName>
        <fullName evidence="2">Antibiotic biosynthesis monooxygenase</fullName>
    </submittedName>
</protein>
<dbReference type="RefSeq" id="WP_141359167.1">
    <property type="nucleotide sequence ID" value="NZ_BAAAWM010000001.1"/>
</dbReference>